<accession>A0ACC0XLN4</accession>
<comment type="caution">
    <text evidence="1">The sequence shown here is derived from an EMBL/GenBank/DDBJ whole genome shotgun (WGS) entry which is preliminary data.</text>
</comment>
<gene>
    <name evidence="1" type="ORF">Pint_11789</name>
</gene>
<dbReference type="EMBL" id="CM047747">
    <property type="protein sequence ID" value="KAJ0018561.1"/>
    <property type="molecule type" value="Genomic_DNA"/>
</dbReference>
<reference evidence="2" key="1">
    <citation type="journal article" date="2023" name="G3 (Bethesda)">
        <title>Genome assembly and association tests identify interacting loci associated with vigor, precocity, and sex in interspecific pistachio rootstocks.</title>
        <authorList>
            <person name="Palmer W."/>
            <person name="Jacygrad E."/>
            <person name="Sagayaradj S."/>
            <person name="Cavanaugh K."/>
            <person name="Han R."/>
            <person name="Bertier L."/>
            <person name="Beede B."/>
            <person name="Kafkas S."/>
            <person name="Golino D."/>
            <person name="Preece J."/>
            <person name="Michelmore R."/>
        </authorList>
    </citation>
    <scope>NUCLEOTIDE SEQUENCE [LARGE SCALE GENOMIC DNA]</scope>
</reference>
<proteinExistence type="predicted"/>
<protein>
    <submittedName>
        <fullName evidence="1">Uncharacterized protein</fullName>
    </submittedName>
</protein>
<evidence type="ECO:0000313" key="1">
    <source>
        <dbReference type="EMBL" id="KAJ0018561.1"/>
    </source>
</evidence>
<organism evidence="1 2">
    <name type="scientific">Pistacia integerrima</name>
    <dbReference type="NCBI Taxonomy" id="434235"/>
    <lineage>
        <taxon>Eukaryota</taxon>
        <taxon>Viridiplantae</taxon>
        <taxon>Streptophyta</taxon>
        <taxon>Embryophyta</taxon>
        <taxon>Tracheophyta</taxon>
        <taxon>Spermatophyta</taxon>
        <taxon>Magnoliopsida</taxon>
        <taxon>eudicotyledons</taxon>
        <taxon>Gunneridae</taxon>
        <taxon>Pentapetalae</taxon>
        <taxon>rosids</taxon>
        <taxon>malvids</taxon>
        <taxon>Sapindales</taxon>
        <taxon>Anacardiaceae</taxon>
        <taxon>Pistacia</taxon>
    </lineage>
</organism>
<name>A0ACC0XLN4_9ROSI</name>
<dbReference type="Proteomes" id="UP001163603">
    <property type="component" value="Chromosome 12"/>
</dbReference>
<evidence type="ECO:0000313" key="2">
    <source>
        <dbReference type="Proteomes" id="UP001163603"/>
    </source>
</evidence>
<keyword evidence="2" id="KW-1185">Reference proteome</keyword>
<sequence length="309" mass="34007">MGCDFEHRVRMREDNPRRQQRKQKTASLWKKNFASLWKGKTQINPPEAPTLDPEIGLILPTAVEYPLTEVYKKQVKLYEAAKADDVGSIRNFFFQSDKTAEELASSFLYETVDSSNTLLHVAASFDSEKTVGFIAHCQIGLPILDRKNSKGDTALHVAAKAGHLSTVRALICPVSTSKDDCNSPLSFRPRTSEDDYDRSFFLGLTNEDGSTALQEALINVHKSVAEALIKADPQVSFNLNNESKTPLCLAAEAGSLICLKSMLESTEAVNPEEKLKGKSPIHAAILSANASAKTATGNDLEYFVHLTLY</sequence>